<name>X1RF17_9ZZZZ</name>
<protein>
    <recommendedName>
        <fullName evidence="1">C2H2-type domain-containing protein</fullName>
    </recommendedName>
</protein>
<gene>
    <name evidence="2" type="ORF">S12H4_01345</name>
</gene>
<dbReference type="PROSITE" id="PS50157">
    <property type="entry name" value="ZINC_FINGER_C2H2_2"/>
    <property type="match status" value="1"/>
</dbReference>
<dbReference type="InterPro" id="IPR013087">
    <property type="entry name" value="Znf_C2H2_type"/>
</dbReference>
<dbReference type="EMBL" id="BARW01000260">
    <property type="protein sequence ID" value="GAI61745.1"/>
    <property type="molecule type" value="Genomic_DNA"/>
</dbReference>
<dbReference type="AlphaFoldDB" id="X1RF17"/>
<evidence type="ECO:0000313" key="2">
    <source>
        <dbReference type="EMBL" id="GAI61745.1"/>
    </source>
</evidence>
<dbReference type="PROSITE" id="PS00028">
    <property type="entry name" value="ZINC_FINGER_C2H2_1"/>
    <property type="match status" value="1"/>
</dbReference>
<accession>X1RF17</accession>
<proteinExistence type="predicted"/>
<sequence length="114" mass="12584">MIKCQLCDRQFKNGAGLAGHMRLSHPSAQPVEGDKLETRLAAVETALLGLAKQMAELLPEPAIWHLLHLANQHNIELTPEALARLPAVVREGYLKTQGEALGKHSEHSVNKLRR</sequence>
<organism evidence="2">
    <name type="scientific">marine sediment metagenome</name>
    <dbReference type="NCBI Taxonomy" id="412755"/>
    <lineage>
        <taxon>unclassified sequences</taxon>
        <taxon>metagenomes</taxon>
        <taxon>ecological metagenomes</taxon>
    </lineage>
</organism>
<feature type="domain" description="C2H2-type" evidence="1">
    <location>
        <begin position="2"/>
        <end position="30"/>
    </location>
</feature>
<evidence type="ECO:0000259" key="1">
    <source>
        <dbReference type="PROSITE" id="PS50157"/>
    </source>
</evidence>
<comment type="caution">
    <text evidence="2">The sequence shown here is derived from an EMBL/GenBank/DDBJ whole genome shotgun (WGS) entry which is preliminary data.</text>
</comment>
<reference evidence="2" key="1">
    <citation type="journal article" date="2014" name="Front. Microbiol.">
        <title>High frequency of phylogenetically diverse reductive dehalogenase-homologous genes in deep subseafloor sedimentary metagenomes.</title>
        <authorList>
            <person name="Kawai M."/>
            <person name="Futagami T."/>
            <person name="Toyoda A."/>
            <person name="Takaki Y."/>
            <person name="Nishi S."/>
            <person name="Hori S."/>
            <person name="Arai W."/>
            <person name="Tsubouchi T."/>
            <person name="Morono Y."/>
            <person name="Uchiyama I."/>
            <person name="Ito T."/>
            <person name="Fujiyama A."/>
            <person name="Inagaki F."/>
            <person name="Takami H."/>
        </authorList>
    </citation>
    <scope>NUCLEOTIDE SEQUENCE</scope>
    <source>
        <strain evidence="2">Expedition CK06-06</strain>
    </source>
</reference>